<dbReference type="Proteomes" id="UP000659767">
    <property type="component" value="Unassembled WGS sequence"/>
</dbReference>
<feature type="transmembrane region" description="Helical" evidence="1">
    <location>
        <begin position="69"/>
        <end position="87"/>
    </location>
</feature>
<keyword evidence="1" id="KW-0472">Membrane</keyword>
<proteinExistence type="predicted"/>
<gene>
    <name evidence="2" type="ORF">GCM10010253_65290</name>
</gene>
<feature type="transmembrane region" description="Helical" evidence="1">
    <location>
        <begin position="43"/>
        <end position="63"/>
    </location>
</feature>
<keyword evidence="3" id="KW-1185">Reference proteome</keyword>
<name>A0ABQ2TNV1_STRBA</name>
<evidence type="ECO:0000313" key="2">
    <source>
        <dbReference type="EMBL" id="GGS81568.1"/>
    </source>
</evidence>
<sequence>MSRRVSRSRLPVRAKAPTEKTSRERIIPALYAVQTPRWDATAVTVRGSLLVVAVSLPLLVVPGLFAPQALPLMALLLTASHGSLLVHRRVRRR</sequence>
<accession>A0ABQ2TNV1</accession>
<evidence type="ECO:0000256" key="1">
    <source>
        <dbReference type="SAM" id="Phobius"/>
    </source>
</evidence>
<reference evidence="3" key="1">
    <citation type="journal article" date="2019" name="Int. J. Syst. Evol. Microbiol.">
        <title>The Global Catalogue of Microorganisms (GCM) 10K type strain sequencing project: providing services to taxonomists for standard genome sequencing and annotation.</title>
        <authorList>
            <consortium name="The Broad Institute Genomics Platform"/>
            <consortium name="The Broad Institute Genome Sequencing Center for Infectious Disease"/>
            <person name="Wu L."/>
            <person name="Ma J."/>
        </authorList>
    </citation>
    <scope>NUCLEOTIDE SEQUENCE [LARGE SCALE GENOMIC DNA]</scope>
    <source>
        <strain evidence="3">JCM 4350</strain>
    </source>
</reference>
<keyword evidence="1" id="KW-1133">Transmembrane helix</keyword>
<keyword evidence="1" id="KW-0812">Transmembrane</keyword>
<organism evidence="2 3">
    <name type="scientific">Streptomyces badius</name>
    <dbReference type="NCBI Taxonomy" id="1941"/>
    <lineage>
        <taxon>Bacteria</taxon>
        <taxon>Bacillati</taxon>
        <taxon>Actinomycetota</taxon>
        <taxon>Actinomycetes</taxon>
        <taxon>Kitasatosporales</taxon>
        <taxon>Streptomycetaceae</taxon>
        <taxon>Streptomyces</taxon>
    </lineage>
</organism>
<protein>
    <submittedName>
        <fullName evidence="2">Uncharacterized protein</fullName>
    </submittedName>
</protein>
<dbReference type="EMBL" id="BMSZ01000029">
    <property type="protein sequence ID" value="GGS81568.1"/>
    <property type="molecule type" value="Genomic_DNA"/>
</dbReference>
<comment type="caution">
    <text evidence="2">The sequence shown here is derived from an EMBL/GenBank/DDBJ whole genome shotgun (WGS) entry which is preliminary data.</text>
</comment>
<evidence type="ECO:0000313" key="3">
    <source>
        <dbReference type="Proteomes" id="UP000659767"/>
    </source>
</evidence>